<sequence length="37" mass="4227">MRPRRAKLEEAGWRHKPAQPCGKRPPAAEIISPLYQS</sequence>
<dbReference type="Proteomes" id="UP000031950">
    <property type="component" value="Unassembled WGS sequence"/>
</dbReference>
<evidence type="ECO:0000256" key="1">
    <source>
        <dbReference type="SAM" id="MobiDB-lite"/>
    </source>
</evidence>
<dbReference type="EMBL" id="JXRQ01000028">
    <property type="protein sequence ID" value="KIL44078.1"/>
    <property type="molecule type" value="Genomic_DNA"/>
</dbReference>
<evidence type="ECO:0000313" key="3">
    <source>
        <dbReference type="Proteomes" id="UP000031950"/>
    </source>
</evidence>
<name>A0A0C2VJA8_9BACL</name>
<dbReference type="PATRIC" id="fig|135826.4.peg.3007"/>
<accession>A0A0C2VJA8</accession>
<comment type="caution">
    <text evidence="2">The sequence shown here is derived from an EMBL/GenBank/DDBJ whole genome shotgun (WGS) entry which is preliminary data.</text>
</comment>
<feature type="region of interest" description="Disordered" evidence="1">
    <location>
        <begin position="1"/>
        <end position="37"/>
    </location>
</feature>
<dbReference type="AlphaFoldDB" id="A0A0C2VJA8"/>
<protein>
    <submittedName>
        <fullName evidence="2">Uncharacterized protein</fullName>
    </submittedName>
</protein>
<proteinExistence type="predicted"/>
<organism evidence="2 3">
    <name type="scientific">Jeotgalibacillus alimentarius</name>
    <dbReference type="NCBI Taxonomy" id="135826"/>
    <lineage>
        <taxon>Bacteria</taxon>
        <taxon>Bacillati</taxon>
        <taxon>Bacillota</taxon>
        <taxon>Bacilli</taxon>
        <taxon>Bacillales</taxon>
        <taxon>Caryophanaceae</taxon>
        <taxon>Jeotgalibacillus</taxon>
    </lineage>
</organism>
<evidence type="ECO:0000313" key="2">
    <source>
        <dbReference type="EMBL" id="KIL44078.1"/>
    </source>
</evidence>
<feature type="compositionally biased region" description="Basic and acidic residues" evidence="1">
    <location>
        <begin position="1"/>
        <end position="13"/>
    </location>
</feature>
<reference evidence="2 3" key="1">
    <citation type="submission" date="2015-01" db="EMBL/GenBank/DDBJ databases">
        <title>Genome sequence of Jeotgalibacillus alimentarius.</title>
        <authorList>
            <person name="Goh K.M."/>
            <person name="Chan K.-G."/>
            <person name="Yaakop A.S."/>
            <person name="Ee R."/>
            <person name="Gan H.M."/>
            <person name="Chan C.S."/>
        </authorList>
    </citation>
    <scope>NUCLEOTIDE SEQUENCE [LARGE SCALE GENOMIC DNA]</scope>
    <source>
        <strain evidence="2 3">YKJ-13</strain>
    </source>
</reference>
<gene>
    <name evidence="2" type="ORF">KP77_30270</name>
</gene>
<keyword evidence="3" id="KW-1185">Reference proteome</keyword>